<gene>
    <name evidence="4" type="ORF">BG006_001764</name>
</gene>
<protein>
    <submittedName>
        <fullName evidence="4">Uncharacterized protein</fullName>
    </submittedName>
</protein>
<evidence type="ECO:0000256" key="1">
    <source>
        <dbReference type="SAM" id="MobiDB-lite"/>
    </source>
</evidence>
<evidence type="ECO:0000256" key="3">
    <source>
        <dbReference type="SAM" id="SignalP"/>
    </source>
</evidence>
<feature type="signal peptide" evidence="3">
    <location>
        <begin position="1"/>
        <end position="21"/>
    </location>
</feature>
<keyword evidence="3" id="KW-0732">Signal</keyword>
<feature type="compositionally biased region" description="Gly residues" evidence="1">
    <location>
        <begin position="268"/>
        <end position="277"/>
    </location>
</feature>
<comment type="caution">
    <text evidence="4">The sequence shown here is derived from an EMBL/GenBank/DDBJ whole genome shotgun (WGS) entry which is preliminary data.</text>
</comment>
<reference evidence="4" key="1">
    <citation type="journal article" date="2020" name="Fungal Divers.">
        <title>Resolving the Mortierellaceae phylogeny through synthesis of multi-gene phylogenetics and phylogenomics.</title>
        <authorList>
            <person name="Vandepol N."/>
            <person name="Liber J."/>
            <person name="Desiro A."/>
            <person name="Na H."/>
            <person name="Kennedy M."/>
            <person name="Barry K."/>
            <person name="Grigoriev I.V."/>
            <person name="Miller A.N."/>
            <person name="O'Donnell K."/>
            <person name="Stajich J.E."/>
            <person name="Bonito G."/>
        </authorList>
    </citation>
    <scope>NUCLEOTIDE SEQUENCE</scope>
    <source>
        <strain evidence="4">NVP1</strain>
    </source>
</reference>
<dbReference type="EMBL" id="JAAAUY010001364">
    <property type="protein sequence ID" value="KAF9323094.1"/>
    <property type="molecule type" value="Genomic_DNA"/>
</dbReference>
<feature type="chain" id="PRO_5040119316" evidence="3">
    <location>
        <begin position="22"/>
        <end position="299"/>
    </location>
</feature>
<evidence type="ECO:0000313" key="4">
    <source>
        <dbReference type="EMBL" id="KAF9323094.1"/>
    </source>
</evidence>
<keyword evidence="2" id="KW-1133">Transmembrane helix</keyword>
<evidence type="ECO:0000256" key="2">
    <source>
        <dbReference type="SAM" id="Phobius"/>
    </source>
</evidence>
<feature type="region of interest" description="Disordered" evidence="1">
    <location>
        <begin position="256"/>
        <end position="299"/>
    </location>
</feature>
<keyword evidence="2" id="KW-0812">Transmembrane</keyword>
<dbReference type="Proteomes" id="UP000696485">
    <property type="component" value="Unassembled WGS sequence"/>
</dbReference>
<keyword evidence="2" id="KW-0472">Membrane</keyword>
<organism evidence="4 5">
    <name type="scientific">Podila minutissima</name>
    <dbReference type="NCBI Taxonomy" id="64525"/>
    <lineage>
        <taxon>Eukaryota</taxon>
        <taxon>Fungi</taxon>
        <taxon>Fungi incertae sedis</taxon>
        <taxon>Mucoromycota</taxon>
        <taxon>Mortierellomycotina</taxon>
        <taxon>Mortierellomycetes</taxon>
        <taxon>Mortierellales</taxon>
        <taxon>Mortierellaceae</taxon>
        <taxon>Podila</taxon>
    </lineage>
</organism>
<dbReference type="AlphaFoldDB" id="A0A9P5SC54"/>
<feature type="transmembrane region" description="Helical" evidence="2">
    <location>
        <begin position="126"/>
        <end position="147"/>
    </location>
</feature>
<feature type="region of interest" description="Disordered" evidence="1">
    <location>
        <begin position="32"/>
        <end position="69"/>
    </location>
</feature>
<proteinExistence type="predicted"/>
<feature type="region of interest" description="Disordered" evidence="1">
    <location>
        <begin position="186"/>
        <end position="208"/>
    </location>
</feature>
<name>A0A9P5SC54_9FUNG</name>
<evidence type="ECO:0000313" key="5">
    <source>
        <dbReference type="Proteomes" id="UP000696485"/>
    </source>
</evidence>
<keyword evidence="5" id="KW-1185">Reference proteome</keyword>
<accession>A0A9P5SC54</accession>
<sequence length="299" mass="31301">MHLRTTLLLLAALVLLSRVNAGIFDTILPLAPGDQPPGQGTTGSPTGPTTPAIPPVNNTSSTTSTSVVPLPPTNAISTIPITSASSTSSVPKGPTSIIATSSTVRSSIPTPTQTKKVDDGSASQQLLTAGIVVGSVVVAAAIGIWVFRKWKLSPSRDFQSKIRGDDYTDYPRNHENDTVYLRNMDQPSEPAASKSPYNNAAAPLPSDDYYDPNYAAKDQGGYGQGGYGHNDYQNYDQGGYGNGGHGDYAQSQAGGGYGHDSYAHSQSGGYGQGGYNQGGYAQSNVGGGYQHDYNDYGRR</sequence>